<dbReference type="InterPro" id="IPR016181">
    <property type="entry name" value="Acyl_CoA_acyltransferase"/>
</dbReference>
<dbReference type="SUPFAM" id="SSF55729">
    <property type="entry name" value="Acyl-CoA N-acyltransferases (Nat)"/>
    <property type="match status" value="1"/>
</dbReference>
<evidence type="ECO:0000313" key="2">
    <source>
        <dbReference type="EMBL" id="WMN07553.1"/>
    </source>
</evidence>
<dbReference type="EMBL" id="CP129970">
    <property type="protein sequence ID" value="WMN07553.1"/>
    <property type="molecule type" value="Genomic_DNA"/>
</dbReference>
<dbReference type="InterPro" id="IPR000182">
    <property type="entry name" value="GNAT_dom"/>
</dbReference>
<accession>A0AA51RB44</accession>
<dbReference type="Pfam" id="PF00583">
    <property type="entry name" value="Acetyltransf_1"/>
    <property type="match status" value="1"/>
</dbReference>
<sequence>MSEFNNIKVSRLSNRDEDKIYAFLDLIFNREQNIPIDLIRIKSEKIFWWGIKNDEEIIGVAATWIESGEWHWGRFSIHPELRGQGYGEKLASFSIKESFNYNIDHLVIEARDAVVPLIQKMGGTIIGETQPFYSENITLMKLEKRNFNTLKS</sequence>
<organism evidence="2 3">
    <name type="scientific">Marivirga arenosa</name>
    <dbReference type="NCBI Taxonomy" id="3059076"/>
    <lineage>
        <taxon>Bacteria</taxon>
        <taxon>Pseudomonadati</taxon>
        <taxon>Bacteroidota</taxon>
        <taxon>Cytophagia</taxon>
        <taxon>Cytophagales</taxon>
        <taxon>Marivirgaceae</taxon>
        <taxon>Marivirga</taxon>
    </lineage>
</organism>
<evidence type="ECO:0000259" key="1">
    <source>
        <dbReference type="PROSITE" id="PS51186"/>
    </source>
</evidence>
<dbReference type="RefSeq" id="WP_308357722.1">
    <property type="nucleotide sequence ID" value="NZ_CP129970.2"/>
</dbReference>
<keyword evidence="2" id="KW-0012">Acyltransferase</keyword>
<dbReference type="GO" id="GO:0016747">
    <property type="term" value="F:acyltransferase activity, transferring groups other than amino-acyl groups"/>
    <property type="evidence" value="ECO:0007669"/>
    <property type="project" value="InterPro"/>
</dbReference>
<protein>
    <submittedName>
        <fullName evidence="2">GNAT family N-acetyltransferase</fullName>
        <ecNumber evidence="2">2.3.1.-</ecNumber>
    </submittedName>
</protein>
<dbReference type="Proteomes" id="UP001244443">
    <property type="component" value="Chromosome"/>
</dbReference>
<dbReference type="CDD" id="cd04301">
    <property type="entry name" value="NAT_SF"/>
    <property type="match status" value="1"/>
</dbReference>
<proteinExistence type="predicted"/>
<keyword evidence="2" id="KW-0808">Transferase</keyword>
<dbReference type="AlphaFoldDB" id="A0AA51RB44"/>
<feature type="domain" description="N-acetyltransferase" evidence="1">
    <location>
        <begin position="7"/>
        <end position="145"/>
    </location>
</feature>
<gene>
    <name evidence="2" type="ORF">QYS48_29115</name>
</gene>
<dbReference type="PROSITE" id="PS51186">
    <property type="entry name" value="GNAT"/>
    <property type="match status" value="1"/>
</dbReference>
<evidence type="ECO:0000313" key="3">
    <source>
        <dbReference type="Proteomes" id="UP001244443"/>
    </source>
</evidence>
<name>A0AA51RB44_9BACT</name>
<dbReference type="EC" id="2.3.1.-" evidence="2"/>
<dbReference type="Gene3D" id="3.40.630.30">
    <property type="match status" value="1"/>
</dbReference>
<reference evidence="2" key="1">
    <citation type="submission" date="2023-08" db="EMBL/GenBank/DDBJ databases">
        <title>Comparative genomics and taxonomic characterization of three novel marine species of genus Marivirga.</title>
        <authorList>
            <person name="Muhammad N."/>
            <person name="Kim S.-G."/>
        </authorList>
    </citation>
    <scope>NUCLEOTIDE SEQUENCE [LARGE SCALE GENOMIC DNA]</scope>
    <source>
        <strain evidence="2">ABR2-2</strain>
    </source>
</reference>
<keyword evidence="3" id="KW-1185">Reference proteome</keyword>